<dbReference type="RefSeq" id="WP_344213811.1">
    <property type="nucleotide sequence ID" value="NZ_BAAAOS010000018.1"/>
</dbReference>
<sequence>MPADQRLKDALRLILDDPGDSERTGRGKKRDDREERWHGTAAVYPPDWEECGYVEYFYRRDTILVRTEEVELVLETLRESPMPGDDRGPIIPENVAIDRLPVIGGVTGLVWRYGRTFRSVKAGKPGKFGGKDFGGKRDGRYDDTDALSTPTVLARVDERLGRDVVFACHALPQNGNGHPCPATEPAELPSRSASPEPPVSDGICCGTHGWDGRDVMVGVVDDGLVKSTAEMWSWMAGVSGDADNPIADGKIKPYACHGTFVAGCVRCVAPKAKVHVKKAVYIDCRPYAGMAYEHEIIQKMSDLMDCGADVIVCEFDGFTRFHRPMVTFNVFYDKRLRHLNVVVVAPAGNDTTYKPTFPAAYSWVIGVGALSADGNCRASFSNYGGWVDVYAPGEDLVNAFTVGEYECIEEPHEHRRFEGLANWSGTSFSAPLVAGMIAARMSATGENAPLAAEALLRLARSQAVLGVGPVLLPHQVCATPRKLCHPSCDSACAHAVLS</sequence>
<evidence type="ECO:0000256" key="4">
    <source>
        <dbReference type="ARBA" id="ARBA00022825"/>
    </source>
</evidence>
<keyword evidence="2 5" id="KW-0645">Protease</keyword>
<evidence type="ECO:0000256" key="5">
    <source>
        <dbReference type="PROSITE-ProRule" id="PRU01240"/>
    </source>
</evidence>
<evidence type="ECO:0000259" key="7">
    <source>
        <dbReference type="Pfam" id="PF00082"/>
    </source>
</evidence>
<feature type="domain" description="Peptidase S8/S53" evidence="7">
    <location>
        <begin position="212"/>
        <end position="450"/>
    </location>
</feature>
<comment type="caution">
    <text evidence="8">The sequence shown here is derived from an EMBL/GenBank/DDBJ whole genome shotgun (WGS) entry which is preliminary data.</text>
</comment>
<reference evidence="9" key="1">
    <citation type="journal article" date="2019" name="Int. J. Syst. Evol. Microbiol.">
        <title>The Global Catalogue of Microorganisms (GCM) 10K type strain sequencing project: providing services to taxonomists for standard genome sequencing and annotation.</title>
        <authorList>
            <consortium name="The Broad Institute Genomics Platform"/>
            <consortium name="The Broad Institute Genome Sequencing Center for Infectious Disease"/>
            <person name="Wu L."/>
            <person name="Ma J."/>
        </authorList>
    </citation>
    <scope>NUCLEOTIDE SEQUENCE [LARGE SCALE GENOMIC DNA]</scope>
    <source>
        <strain evidence="9">JCM 14969</strain>
    </source>
</reference>
<dbReference type="InterPro" id="IPR050131">
    <property type="entry name" value="Peptidase_S8_subtilisin-like"/>
</dbReference>
<dbReference type="Gene3D" id="3.40.50.200">
    <property type="entry name" value="Peptidase S8/S53 domain"/>
    <property type="match status" value="1"/>
</dbReference>
<dbReference type="InterPro" id="IPR036852">
    <property type="entry name" value="Peptidase_S8/S53_dom_sf"/>
</dbReference>
<dbReference type="EMBL" id="BAAAOS010000018">
    <property type="protein sequence ID" value="GAA1573444.1"/>
    <property type="molecule type" value="Genomic_DNA"/>
</dbReference>
<gene>
    <name evidence="8" type="ORF">GCM10009789_28670</name>
</gene>
<dbReference type="PROSITE" id="PS00138">
    <property type="entry name" value="SUBTILASE_SER"/>
    <property type="match status" value="1"/>
</dbReference>
<accession>A0ABP4P5I9</accession>
<feature type="active site" description="Charge relay system" evidence="5">
    <location>
        <position position="427"/>
    </location>
</feature>
<evidence type="ECO:0000313" key="8">
    <source>
        <dbReference type="EMBL" id="GAA1573444.1"/>
    </source>
</evidence>
<name>A0ABP4P5I9_9ACTN</name>
<feature type="region of interest" description="Disordered" evidence="6">
    <location>
        <begin position="176"/>
        <end position="195"/>
    </location>
</feature>
<feature type="active site" description="Charge relay system" evidence="5">
    <location>
        <position position="221"/>
    </location>
</feature>
<protein>
    <recommendedName>
        <fullName evidence="7">Peptidase S8/S53 domain-containing protein</fullName>
    </recommendedName>
</protein>
<dbReference type="InterPro" id="IPR023828">
    <property type="entry name" value="Peptidase_S8_Ser-AS"/>
</dbReference>
<keyword evidence="4 5" id="KW-0720">Serine protease</keyword>
<dbReference type="PANTHER" id="PTHR43806:SF11">
    <property type="entry name" value="CEREVISIN-RELATED"/>
    <property type="match status" value="1"/>
</dbReference>
<proteinExistence type="inferred from homology"/>
<dbReference type="Pfam" id="PF00082">
    <property type="entry name" value="Peptidase_S8"/>
    <property type="match status" value="1"/>
</dbReference>
<keyword evidence="9" id="KW-1185">Reference proteome</keyword>
<dbReference type="InterPro" id="IPR015500">
    <property type="entry name" value="Peptidase_S8_subtilisin-rel"/>
</dbReference>
<dbReference type="CDD" id="cd00306">
    <property type="entry name" value="Peptidases_S8_S53"/>
    <property type="match status" value="1"/>
</dbReference>
<evidence type="ECO:0000313" key="9">
    <source>
        <dbReference type="Proteomes" id="UP001500393"/>
    </source>
</evidence>
<keyword evidence="3 5" id="KW-0378">Hydrolase</keyword>
<dbReference type="PROSITE" id="PS51892">
    <property type="entry name" value="SUBTILASE"/>
    <property type="match status" value="1"/>
</dbReference>
<feature type="region of interest" description="Disordered" evidence="6">
    <location>
        <begin position="12"/>
        <end position="33"/>
    </location>
</feature>
<dbReference type="PANTHER" id="PTHR43806">
    <property type="entry name" value="PEPTIDASE S8"/>
    <property type="match status" value="1"/>
</dbReference>
<comment type="similarity">
    <text evidence="1 5">Belongs to the peptidase S8 family.</text>
</comment>
<organism evidence="8 9">
    <name type="scientific">Kribbella sancticallisti</name>
    <dbReference type="NCBI Taxonomy" id="460087"/>
    <lineage>
        <taxon>Bacteria</taxon>
        <taxon>Bacillati</taxon>
        <taxon>Actinomycetota</taxon>
        <taxon>Actinomycetes</taxon>
        <taxon>Propionibacteriales</taxon>
        <taxon>Kribbellaceae</taxon>
        <taxon>Kribbella</taxon>
    </lineage>
</organism>
<evidence type="ECO:0000256" key="6">
    <source>
        <dbReference type="SAM" id="MobiDB-lite"/>
    </source>
</evidence>
<dbReference type="InterPro" id="IPR000209">
    <property type="entry name" value="Peptidase_S8/S53_dom"/>
</dbReference>
<dbReference type="Proteomes" id="UP001500393">
    <property type="component" value="Unassembled WGS sequence"/>
</dbReference>
<evidence type="ECO:0000256" key="3">
    <source>
        <dbReference type="ARBA" id="ARBA00022801"/>
    </source>
</evidence>
<dbReference type="PRINTS" id="PR00723">
    <property type="entry name" value="SUBTILISIN"/>
</dbReference>
<evidence type="ECO:0000256" key="2">
    <source>
        <dbReference type="ARBA" id="ARBA00022670"/>
    </source>
</evidence>
<feature type="active site" description="Charge relay system" evidence="5">
    <location>
        <position position="257"/>
    </location>
</feature>
<dbReference type="SUPFAM" id="SSF52743">
    <property type="entry name" value="Subtilisin-like"/>
    <property type="match status" value="1"/>
</dbReference>
<evidence type="ECO:0000256" key="1">
    <source>
        <dbReference type="ARBA" id="ARBA00011073"/>
    </source>
</evidence>